<dbReference type="Proteomes" id="UP000026923">
    <property type="component" value="Unassembled WGS sequence"/>
</dbReference>
<dbReference type="EMBL" id="AMCZ02000024">
    <property type="protein sequence ID" value="EWC40192.1"/>
    <property type="molecule type" value="Genomic_DNA"/>
</dbReference>
<name>A0A061JKK5_STUST</name>
<proteinExistence type="predicted"/>
<evidence type="ECO:0000313" key="2">
    <source>
        <dbReference type="Proteomes" id="UP000026923"/>
    </source>
</evidence>
<organism evidence="1 2">
    <name type="scientific">Stutzerimonas stutzeri KOS6</name>
    <dbReference type="NCBI Taxonomy" id="1218352"/>
    <lineage>
        <taxon>Bacteria</taxon>
        <taxon>Pseudomonadati</taxon>
        <taxon>Pseudomonadota</taxon>
        <taxon>Gammaproteobacteria</taxon>
        <taxon>Pseudomonadales</taxon>
        <taxon>Pseudomonadaceae</taxon>
        <taxon>Stutzerimonas</taxon>
    </lineage>
</organism>
<dbReference type="HOGENOM" id="CLU_2383939_0_0_6"/>
<dbReference type="OrthoDB" id="9869735at2"/>
<comment type="caution">
    <text evidence="1">The sequence shown here is derived from an EMBL/GenBank/DDBJ whole genome shotgun (WGS) entry which is preliminary data.</text>
</comment>
<evidence type="ECO:0000313" key="1">
    <source>
        <dbReference type="EMBL" id="EWC40192.1"/>
    </source>
</evidence>
<sequence>MATVTKITLNGQNHYNFGSECSEADAEGYREWIAQELAENFPGAEIEINEADSTYSVVVEIDDESYYDEARGLKDDVNVFCIDAWDRCPWDWVS</sequence>
<protein>
    <submittedName>
        <fullName evidence="1">Uncharacterized protein</fullName>
    </submittedName>
</protein>
<gene>
    <name evidence="1" type="ORF">B597_016580</name>
</gene>
<dbReference type="RefSeq" id="WP_003294373.1">
    <property type="nucleotide sequence ID" value="NZ_KK020676.1"/>
</dbReference>
<dbReference type="AlphaFoldDB" id="A0A061JKK5"/>
<accession>A0A061JKK5</accession>
<reference evidence="1 2" key="1">
    <citation type="journal article" date="2013" name="Genome Announc.">
        <title>Draft Genome of the Nitrogen-Fixing Bacterium Pseudomonas stutzeri Strain KOS6 Isolated from Industrial Hydrocarbon Sludge.</title>
        <authorList>
            <person name="Grigoryeva T.V."/>
            <person name="Laikov A.V."/>
            <person name="Naumova R.P."/>
            <person name="Manolov A.I."/>
            <person name="Larin A.K."/>
            <person name="Karpova I.Y."/>
            <person name="Semashko T.A."/>
            <person name="Alexeev D.G."/>
            <person name="Kostryukova E.S."/>
            <person name="Muller R."/>
            <person name="Govorun V.M."/>
        </authorList>
    </citation>
    <scope>NUCLEOTIDE SEQUENCE [LARGE SCALE GENOMIC DNA]</scope>
    <source>
        <strain evidence="1 2">KOS6</strain>
    </source>
</reference>